<dbReference type="SMART" id="SM00320">
    <property type="entry name" value="WD40"/>
    <property type="match status" value="4"/>
</dbReference>
<evidence type="ECO:0000256" key="3">
    <source>
        <dbReference type="ARBA" id="ARBA00022737"/>
    </source>
</evidence>
<dbReference type="Proteomes" id="UP000792457">
    <property type="component" value="Unassembled WGS sequence"/>
</dbReference>
<evidence type="ECO:0000256" key="2">
    <source>
        <dbReference type="ARBA" id="ARBA00022574"/>
    </source>
</evidence>
<evidence type="ECO:0008006" key="8">
    <source>
        <dbReference type="Google" id="ProtNLM"/>
    </source>
</evidence>
<gene>
    <name evidence="6" type="ORF">J437_LFUL014565</name>
</gene>
<comment type="caution">
    <text evidence="6">The sequence shown here is derived from an EMBL/GenBank/DDBJ whole genome shotgun (WGS) entry which is preliminary data.</text>
</comment>
<accession>A0A8K0P7F5</accession>
<dbReference type="EMBL" id="KZ308853">
    <property type="protein sequence ID" value="KAG8234873.1"/>
    <property type="molecule type" value="Genomic_DNA"/>
</dbReference>
<evidence type="ECO:0000256" key="5">
    <source>
        <dbReference type="PROSITE-ProRule" id="PRU00221"/>
    </source>
</evidence>
<proteinExistence type="predicted"/>
<sequence>MAANVCGNFVSKKINKVRWKPTPDRHISGSDTFITGSWDDPENELALWHYPSSDDQDADLVKLASLPHVGDVTEIKFINTEFFVCSSSFGSVKLNRLVNAGMKSSWSIIEDISWNKLHYFDSAGPGEHCPCTALASFDEDIVTVGEDGRMVLLTAHRKNPVRIMDGADSCSLHCVCFLKYNQVITGNLRGQLKVWDLGVQSHQKPISTFMLSGEQIQATCISQHPTQRHVVLVGGEDGSLTAWDLRQSRFPVTLLSAHPDAVNEVKFHPVQPEHLFTCSASGELWHWNTAALSAAATPGAHLNLGGMGTTQEDDGGGWLGGEASKHRLEVFSLIPALHKPINSLDVDRDSLVCGCDNEAVYLLSNIPI</sequence>
<keyword evidence="3" id="KW-0677">Repeat</keyword>
<evidence type="ECO:0000256" key="4">
    <source>
        <dbReference type="ARBA" id="ARBA00023242"/>
    </source>
</evidence>
<dbReference type="PROSITE" id="PS50082">
    <property type="entry name" value="WD_REPEATS_2"/>
    <property type="match status" value="1"/>
</dbReference>
<dbReference type="InterPro" id="IPR001680">
    <property type="entry name" value="WD40_rpt"/>
</dbReference>
<name>A0A8K0P7F5_LADFU</name>
<comment type="subcellular location">
    <subcellularLocation>
        <location evidence="1">Nucleus</location>
    </subcellularLocation>
</comment>
<dbReference type="SUPFAM" id="SSF50978">
    <property type="entry name" value="WD40 repeat-like"/>
    <property type="match status" value="1"/>
</dbReference>
<reference evidence="6" key="1">
    <citation type="submission" date="2013-04" db="EMBL/GenBank/DDBJ databases">
        <authorList>
            <person name="Qu J."/>
            <person name="Murali S.C."/>
            <person name="Bandaranaike D."/>
            <person name="Bellair M."/>
            <person name="Blankenburg K."/>
            <person name="Chao H."/>
            <person name="Dinh H."/>
            <person name="Doddapaneni H."/>
            <person name="Downs B."/>
            <person name="Dugan-Rocha S."/>
            <person name="Elkadiri S."/>
            <person name="Gnanaolivu R.D."/>
            <person name="Hernandez B."/>
            <person name="Javaid M."/>
            <person name="Jayaseelan J.C."/>
            <person name="Lee S."/>
            <person name="Li M."/>
            <person name="Ming W."/>
            <person name="Munidasa M."/>
            <person name="Muniz J."/>
            <person name="Nguyen L."/>
            <person name="Ongeri F."/>
            <person name="Osuji N."/>
            <person name="Pu L.-L."/>
            <person name="Puazo M."/>
            <person name="Qu C."/>
            <person name="Quiroz J."/>
            <person name="Raj R."/>
            <person name="Weissenberger G."/>
            <person name="Xin Y."/>
            <person name="Zou X."/>
            <person name="Han Y."/>
            <person name="Richards S."/>
            <person name="Worley K."/>
            <person name="Muzny D."/>
            <person name="Gibbs R."/>
        </authorList>
    </citation>
    <scope>NUCLEOTIDE SEQUENCE</scope>
    <source>
        <strain evidence="6">Sampled in the wild</strain>
    </source>
</reference>
<evidence type="ECO:0000313" key="6">
    <source>
        <dbReference type="EMBL" id="KAG8234873.1"/>
    </source>
</evidence>
<dbReference type="OrthoDB" id="9890280at2759"/>
<evidence type="ECO:0000256" key="1">
    <source>
        <dbReference type="ARBA" id="ARBA00004123"/>
    </source>
</evidence>
<dbReference type="GO" id="GO:0031080">
    <property type="term" value="C:nuclear pore outer ring"/>
    <property type="evidence" value="ECO:0007669"/>
    <property type="project" value="TreeGrafter"/>
</dbReference>
<dbReference type="AlphaFoldDB" id="A0A8K0P7F5"/>
<dbReference type="PANTHER" id="PTHR22652">
    <property type="entry name" value="NUCLEOPORIN NUP43"/>
    <property type="match status" value="1"/>
</dbReference>
<keyword evidence="7" id="KW-1185">Reference proteome</keyword>
<dbReference type="PANTHER" id="PTHR22652:SF0">
    <property type="entry name" value="NUCLEOPORIN NUP43"/>
    <property type="match status" value="1"/>
</dbReference>
<dbReference type="InterPro" id="IPR015943">
    <property type="entry name" value="WD40/YVTN_repeat-like_dom_sf"/>
</dbReference>
<dbReference type="InterPro" id="IPR036322">
    <property type="entry name" value="WD40_repeat_dom_sf"/>
</dbReference>
<evidence type="ECO:0000313" key="7">
    <source>
        <dbReference type="Proteomes" id="UP000792457"/>
    </source>
</evidence>
<keyword evidence="4" id="KW-0539">Nucleus</keyword>
<feature type="repeat" description="WD" evidence="5">
    <location>
        <begin position="211"/>
        <end position="253"/>
    </location>
</feature>
<protein>
    <recommendedName>
        <fullName evidence="8">Nucleoporin Nup43</fullName>
    </recommendedName>
</protein>
<organism evidence="6 7">
    <name type="scientific">Ladona fulva</name>
    <name type="common">Scarce chaser dragonfly</name>
    <name type="synonym">Libellula fulva</name>
    <dbReference type="NCBI Taxonomy" id="123851"/>
    <lineage>
        <taxon>Eukaryota</taxon>
        <taxon>Metazoa</taxon>
        <taxon>Ecdysozoa</taxon>
        <taxon>Arthropoda</taxon>
        <taxon>Hexapoda</taxon>
        <taxon>Insecta</taxon>
        <taxon>Pterygota</taxon>
        <taxon>Palaeoptera</taxon>
        <taxon>Odonata</taxon>
        <taxon>Epiprocta</taxon>
        <taxon>Anisoptera</taxon>
        <taxon>Libelluloidea</taxon>
        <taxon>Libellulidae</taxon>
        <taxon>Ladona</taxon>
    </lineage>
</organism>
<reference evidence="6" key="2">
    <citation type="submission" date="2017-10" db="EMBL/GenBank/DDBJ databases">
        <title>Ladona fulva Genome sequencing and assembly.</title>
        <authorList>
            <person name="Murali S."/>
            <person name="Richards S."/>
            <person name="Bandaranaike D."/>
            <person name="Bellair M."/>
            <person name="Blankenburg K."/>
            <person name="Chao H."/>
            <person name="Dinh H."/>
            <person name="Doddapaneni H."/>
            <person name="Dugan-Rocha S."/>
            <person name="Elkadiri S."/>
            <person name="Gnanaolivu R."/>
            <person name="Hernandez B."/>
            <person name="Skinner E."/>
            <person name="Javaid M."/>
            <person name="Lee S."/>
            <person name="Li M."/>
            <person name="Ming W."/>
            <person name="Munidasa M."/>
            <person name="Muniz J."/>
            <person name="Nguyen L."/>
            <person name="Hughes D."/>
            <person name="Osuji N."/>
            <person name="Pu L.-L."/>
            <person name="Puazo M."/>
            <person name="Qu C."/>
            <person name="Quiroz J."/>
            <person name="Raj R."/>
            <person name="Weissenberger G."/>
            <person name="Xin Y."/>
            <person name="Zou X."/>
            <person name="Han Y."/>
            <person name="Worley K."/>
            <person name="Muzny D."/>
            <person name="Gibbs R."/>
        </authorList>
    </citation>
    <scope>NUCLEOTIDE SEQUENCE</scope>
    <source>
        <strain evidence="6">Sampled in the wild</strain>
    </source>
</reference>
<dbReference type="Gene3D" id="2.130.10.10">
    <property type="entry name" value="YVTN repeat-like/Quinoprotein amine dehydrogenase"/>
    <property type="match status" value="1"/>
</dbReference>
<keyword evidence="2 5" id="KW-0853">WD repeat</keyword>